<keyword evidence="1" id="KW-0479">Metal-binding</keyword>
<dbReference type="Pfam" id="PF03101">
    <property type="entry name" value="FAR1"/>
    <property type="match status" value="2"/>
</dbReference>
<protein>
    <recommendedName>
        <fullName evidence="6">SWIM-type domain-containing protein</fullName>
    </recommendedName>
</protein>
<feature type="compositionally biased region" description="Low complexity" evidence="5">
    <location>
        <begin position="443"/>
        <end position="453"/>
    </location>
</feature>
<feature type="compositionally biased region" description="Polar residues" evidence="5">
    <location>
        <begin position="427"/>
        <end position="440"/>
    </location>
</feature>
<dbReference type="PANTHER" id="PTHR47482">
    <property type="entry name" value="OS11G0632001 PROTEIN"/>
    <property type="match status" value="1"/>
</dbReference>
<gene>
    <name evidence="7" type="ORF">EJB05_15390</name>
</gene>
<comment type="caution">
    <text evidence="7">The sequence shown here is derived from an EMBL/GenBank/DDBJ whole genome shotgun (WGS) entry which is preliminary data.</text>
</comment>
<dbReference type="PANTHER" id="PTHR47482:SF23">
    <property type="entry name" value="PROTEIN FAR1-RELATED SEQUENCE"/>
    <property type="match status" value="1"/>
</dbReference>
<name>A0A5J9W1R7_9POAL</name>
<evidence type="ECO:0000256" key="1">
    <source>
        <dbReference type="ARBA" id="ARBA00022723"/>
    </source>
</evidence>
<keyword evidence="3" id="KW-0862">Zinc</keyword>
<feature type="non-terminal residue" evidence="7">
    <location>
        <position position="981"/>
    </location>
</feature>
<dbReference type="OrthoDB" id="1928232at2759"/>
<feature type="non-terminal residue" evidence="7">
    <location>
        <position position="1"/>
    </location>
</feature>
<evidence type="ECO:0000256" key="4">
    <source>
        <dbReference type="PROSITE-ProRule" id="PRU00325"/>
    </source>
</evidence>
<keyword evidence="8" id="KW-1185">Reference proteome</keyword>
<proteinExistence type="predicted"/>
<evidence type="ECO:0000256" key="3">
    <source>
        <dbReference type="ARBA" id="ARBA00022833"/>
    </source>
</evidence>
<dbReference type="GO" id="GO:0008270">
    <property type="term" value="F:zinc ion binding"/>
    <property type="evidence" value="ECO:0007669"/>
    <property type="project" value="UniProtKB-KW"/>
</dbReference>
<feature type="compositionally biased region" description="Basic and acidic residues" evidence="5">
    <location>
        <begin position="479"/>
        <end position="491"/>
    </location>
</feature>
<feature type="region of interest" description="Disordered" evidence="5">
    <location>
        <begin position="903"/>
        <end position="938"/>
    </location>
</feature>
<evidence type="ECO:0000256" key="2">
    <source>
        <dbReference type="ARBA" id="ARBA00022771"/>
    </source>
</evidence>
<sequence>MWKVTTMLLRWDGATDRGQASSRERRRRKWPAFFRARRMAVGRGEAGMRTAQRRMFGWGPKRGAAARVQRRRRAELKALVAGVRRGYVPDKREPKPGRVSAYEQSLKNYADEKSNVVIDPAVGISFDSLAEAFDFCNLYSWEMGFGIRWGASTKNQAKWIIMQEIVCCCQGKPEADAVTLSTDCKAMIQLHRSDDNGWYIKEYQGDHNHPLSGPCSERSSWPSHKHLDKDSKIMKSRILSKGVPVEEHAAKIYTRAMFEKFDESIFHSGSYVVDEKVKGKAYLVRHIRSDRRETWSQVEFEVTVRAENDAVDCECGLEEHMGMPCCHAVKVMIHLGMQEIPSGNIVKRWTMNARDVLPAHLIEYDMDRAAKSSRAIRFALLYIVGLEMAKLASRSEEAFEIAMPRLCQLEKDLSEHHEVMDRFRMAEQSSQSTSQGSDVQEMSAVTADDATSATRKRSMGTEAPDRISKIPQHTQAEGPQDRGQEGVERRTAAAQMAGFLPGSEGGHGERVRRSSVPDERKPKAGRVSAYEKSLKNYAEEKSNIVIDPAVGMSFDSLAEAFDFCNLYSWEMGFGIRWGGSTKNQAKRIIMQEIVCCCQGKPEADTVTLSPDCKAMIQLHRSDDNGWYIREFRGDHNHPVSGPCSEKSSWPSHKHLDTDSKNMVCHLRDNSVDLNKMRCVIDSFFGVTKNVLFDKAALKCLSRIIAMEHFQDDKSRIMSKGVPIEEHAAKIYTRAMFKKFDESIFLSGSYVVDEKEKGKAYLARYIRSDRQDMWSQVEFEVTIRAEDGAVVCECGLGEHMGMPCCHAVKVMIHLGMQEIPAGNIVKRWTMNARDVLPAHLIEYDMDKAARSSQLIRRSLLYVLALDMVKLGGSSAEAFETTMSGLHQLKQELFEHHQAMDDFGMTQQSSRSATQSSDVQEMSAATTDDATSAIRKRSMETEAPQHIVGSTYRPYDEAKEEGEGIHWLLHILSLGTKLQEEHQ</sequence>
<evidence type="ECO:0000259" key="6">
    <source>
        <dbReference type="PROSITE" id="PS50966"/>
    </source>
</evidence>
<evidence type="ECO:0000313" key="8">
    <source>
        <dbReference type="Proteomes" id="UP000324897"/>
    </source>
</evidence>
<dbReference type="AlphaFoldDB" id="A0A5J9W1R7"/>
<reference evidence="7 8" key="1">
    <citation type="journal article" date="2019" name="Sci. Rep.">
        <title>A high-quality genome of Eragrostis curvula grass provides insights into Poaceae evolution and supports new strategies to enhance forage quality.</title>
        <authorList>
            <person name="Carballo J."/>
            <person name="Santos B.A.C.M."/>
            <person name="Zappacosta D."/>
            <person name="Garbus I."/>
            <person name="Selva J.P."/>
            <person name="Gallo C.A."/>
            <person name="Diaz A."/>
            <person name="Albertini E."/>
            <person name="Caccamo M."/>
            <person name="Echenique V."/>
        </authorList>
    </citation>
    <scope>NUCLEOTIDE SEQUENCE [LARGE SCALE GENOMIC DNA]</scope>
    <source>
        <strain evidence="8">cv. Victoria</strain>
        <tissue evidence="7">Leaf</tissue>
    </source>
</reference>
<accession>A0A5J9W1R7</accession>
<feature type="domain" description="SWIM-type" evidence="6">
    <location>
        <begin position="300"/>
        <end position="336"/>
    </location>
</feature>
<feature type="domain" description="SWIM-type" evidence="6">
    <location>
        <begin position="778"/>
        <end position="814"/>
    </location>
</feature>
<feature type="compositionally biased region" description="Basic and acidic residues" evidence="5">
    <location>
        <begin position="506"/>
        <end position="522"/>
    </location>
</feature>
<keyword evidence="2 4" id="KW-0863">Zinc-finger</keyword>
<evidence type="ECO:0000313" key="7">
    <source>
        <dbReference type="EMBL" id="TVU41835.1"/>
    </source>
</evidence>
<feature type="compositionally biased region" description="Low complexity" evidence="5">
    <location>
        <begin position="905"/>
        <end position="931"/>
    </location>
</feature>
<evidence type="ECO:0000256" key="5">
    <source>
        <dbReference type="SAM" id="MobiDB-lite"/>
    </source>
</evidence>
<dbReference type="InterPro" id="IPR007527">
    <property type="entry name" value="Znf_SWIM"/>
</dbReference>
<dbReference type="Proteomes" id="UP000324897">
    <property type="component" value="Chromosome 4"/>
</dbReference>
<dbReference type="SMART" id="SM00575">
    <property type="entry name" value="ZnF_PMZ"/>
    <property type="match status" value="2"/>
</dbReference>
<dbReference type="PROSITE" id="PS50966">
    <property type="entry name" value="ZF_SWIM"/>
    <property type="match status" value="2"/>
</dbReference>
<dbReference type="InterPro" id="IPR004330">
    <property type="entry name" value="FAR1_DNA_bnd_dom"/>
</dbReference>
<dbReference type="EMBL" id="RWGY01000007">
    <property type="protein sequence ID" value="TVU41835.1"/>
    <property type="molecule type" value="Genomic_DNA"/>
</dbReference>
<dbReference type="Gramene" id="TVU41835">
    <property type="protein sequence ID" value="TVU41835"/>
    <property type="gene ID" value="EJB05_15390"/>
</dbReference>
<dbReference type="Pfam" id="PF04434">
    <property type="entry name" value="SWIM"/>
    <property type="match status" value="2"/>
</dbReference>
<organism evidence="7 8">
    <name type="scientific">Eragrostis curvula</name>
    <name type="common">weeping love grass</name>
    <dbReference type="NCBI Taxonomy" id="38414"/>
    <lineage>
        <taxon>Eukaryota</taxon>
        <taxon>Viridiplantae</taxon>
        <taxon>Streptophyta</taxon>
        <taxon>Embryophyta</taxon>
        <taxon>Tracheophyta</taxon>
        <taxon>Spermatophyta</taxon>
        <taxon>Magnoliopsida</taxon>
        <taxon>Liliopsida</taxon>
        <taxon>Poales</taxon>
        <taxon>Poaceae</taxon>
        <taxon>PACMAD clade</taxon>
        <taxon>Chloridoideae</taxon>
        <taxon>Eragrostideae</taxon>
        <taxon>Eragrostidinae</taxon>
        <taxon>Eragrostis</taxon>
    </lineage>
</organism>
<feature type="region of interest" description="Disordered" evidence="5">
    <location>
        <begin position="425"/>
        <end position="528"/>
    </location>
</feature>
<dbReference type="InterPro" id="IPR006564">
    <property type="entry name" value="Znf_PMZ"/>
</dbReference>